<sequence length="316" mass="33469">MAKKCVDGVCVWECQGLPPCDGEPSGNVPPFIQRVTIDPPLSICQATPGETVTLTATYGDNNGVGDLKRAYLGFAPCGSSGDAYCTNFERNLANYFGGVFYTREYVGSDQVRIAIENYGTTSCTGGASGNCPWGGLRSIGSMSVYNKPGTVEVTNVSVSRGNFTASVTWKLKFHGVPANSYNIYAMVVDMSDVWQPGIGQPAHWWDWYGTLTVEECGISGRVYDSADTDTTCFNLTSKPPVEGAVVTGDLLGDGVYTNTSLGNGSYSLTNLPGGTYAMSAAKDGYRFEGLVCNGTSQLGSFPVPPVRTNINIGISS</sequence>
<organism evidence="1 2">
    <name type="scientific">Candidatus Shapirobacteria bacterium CG10_big_fil_rev_8_21_14_0_10_40_9</name>
    <dbReference type="NCBI Taxonomy" id="1974888"/>
    <lineage>
        <taxon>Bacteria</taxon>
        <taxon>Candidatus Shapironibacteriota</taxon>
    </lineage>
</organism>
<name>A0A2M8L462_9BACT</name>
<reference evidence="2" key="1">
    <citation type="submission" date="2017-09" db="EMBL/GenBank/DDBJ databases">
        <title>Depth-based differentiation of microbial function through sediment-hosted aquifers and enrichment of novel symbionts in the deep terrestrial subsurface.</title>
        <authorList>
            <person name="Probst A.J."/>
            <person name="Ladd B."/>
            <person name="Jarett J.K."/>
            <person name="Geller-Mcgrath D.E."/>
            <person name="Sieber C.M.K."/>
            <person name="Emerson J.B."/>
            <person name="Anantharaman K."/>
            <person name="Thomas B.C."/>
            <person name="Malmstrom R."/>
            <person name="Stieglmeier M."/>
            <person name="Klingl A."/>
            <person name="Woyke T."/>
            <person name="Ryan C.M."/>
            <person name="Banfield J.F."/>
        </authorList>
    </citation>
    <scope>NUCLEOTIDE SEQUENCE [LARGE SCALE GENOMIC DNA]</scope>
</reference>
<dbReference type="SUPFAM" id="SSF49452">
    <property type="entry name" value="Starch-binding domain-like"/>
    <property type="match status" value="1"/>
</dbReference>
<dbReference type="GO" id="GO:0030246">
    <property type="term" value="F:carbohydrate binding"/>
    <property type="evidence" value="ECO:0007669"/>
    <property type="project" value="InterPro"/>
</dbReference>
<accession>A0A2M8L462</accession>
<evidence type="ECO:0000313" key="1">
    <source>
        <dbReference type="EMBL" id="PJE67648.1"/>
    </source>
</evidence>
<proteinExistence type="predicted"/>
<dbReference type="Gene3D" id="2.60.40.1120">
    <property type="entry name" value="Carboxypeptidase-like, regulatory domain"/>
    <property type="match status" value="1"/>
</dbReference>
<dbReference type="AlphaFoldDB" id="A0A2M8L462"/>
<evidence type="ECO:0000313" key="2">
    <source>
        <dbReference type="Proteomes" id="UP000231474"/>
    </source>
</evidence>
<dbReference type="EMBL" id="PFEK01000023">
    <property type="protein sequence ID" value="PJE67648.1"/>
    <property type="molecule type" value="Genomic_DNA"/>
</dbReference>
<protein>
    <submittedName>
        <fullName evidence="1">Uncharacterized protein</fullName>
    </submittedName>
</protein>
<dbReference type="Proteomes" id="UP000231474">
    <property type="component" value="Unassembled WGS sequence"/>
</dbReference>
<feature type="non-terminal residue" evidence="1">
    <location>
        <position position="316"/>
    </location>
</feature>
<comment type="caution">
    <text evidence="1">The sequence shown here is derived from an EMBL/GenBank/DDBJ whole genome shotgun (WGS) entry which is preliminary data.</text>
</comment>
<gene>
    <name evidence="1" type="ORF">COU95_01210</name>
</gene>
<dbReference type="InterPro" id="IPR013784">
    <property type="entry name" value="Carb-bd-like_fold"/>
</dbReference>